<name>A0A2V4TFP9_9BURK</name>
<dbReference type="InterPro" id="IPR031312">
    <property type="entry name" value="Na/sul_symport_CS"/>
</dbReference>
<dbReference type="InterPro" id="IPR036721">
    <property type="entry name" value="RCK_C_sf"/>
</dbReference>
<dbReference type="AlphaFoldDB" id="A0A2V4TFP9"/>
<comment type="subcellular location">
    <subcellularLocation>
        <location evidence="1">Membrane</location>
        <topology evidence="1">Multi-pass membrane protein</topology>
    </subcellularLocation>
</comment>
<feature type="transmembrane region" description="Helical" evidence="7">
    <location>
        <begin position="137"/>
        <end position="161"/>
    </location>
</feature>
<dbReference type="Pfam" id="PF02080">
    <property type="entry name" value="TrkA_C"/>
    <property type="match status" value="2"/>
</dbReference>
<dbReference type="GO" id="GO:0005886">
    <property type="term" value="C:plasma membrane"/>
    <property type="evidence" value="ECO:0007669"/>
    <property type="project" value="TreeGrafter"/>
</dbReference>
<feature type="transmembrane region" description="Helical" evidence="7">
    <location>
        <begin position="462"/>
        <end position="480"/>
    </location>
</feature>
<dbReference type="EMBL" id="QJSQ01000006">
    <property type="protein sequence ID" value="PYE24369.1"/>
    <property type="molecule type" value="Genomic_DNA"/>
</dbReference>
<dbReference type="PANTHER" id="PTHR43652:SF1">
    <property type="entry name" value="RESPONSE REGULATOR"/>
    <property type="match status" value="1"/>
</dbReference>
<dbReference type="InterPro" id="IPR051679">
    <property type="entry name" value="DASS-Related_Transporters"/>
</dbReference>
<organism evidence="9 10">
    <name type="scientific">Paraburkholderia silvatlantica</name>
    <dbReference type="NCBI Taxonomy" id="321895"/>
    <lineage>
        <taxon>Bacteria</taxon>
        <taxon>Pseudomonadati</taxon>
        <taxon>Pseudomonadota</taxon>
        <taxon>Betaproteobacteria</taxon>
        <taxon>Burkholderiales</taxon>
        <taxon>Burkholderiaceae</taxon>
        <taxon>Paraburkholderia</taxon>
    </lineage>
</organism>
<sequence>MSTDLLMTVACLACAIAMFLIGRPRADAVALIMIVALSLAGIVTVNEALAGFSDPNIVLIAALFVLGDALARTGVAQRVGDYLIERGGSNERRLVVLIMIIVGVMGSVMSSTAVVAIFIPIVVRIARQSGVSRARMLMPVSMAALTSGMLTLVATTPNLVINSALVYRGYRPFSFFAITPLGVPILAASIGWMLFARRFLSGTGGAETITRPSLNDWVTRYSLEGRAFRLEVGADSPLVGQTLGHTGLDDDPVAHVVAIERRTRMGATVLPATADSSIAPGDVLLLDVESASFDVQAFCARHALAMRRMSGAYFTDQSHDVGMAEVIVPPDSSLVGNVARSSAALRRHGVTVVGLRRADAALEQDLQATQLKVGDTLLVVGPWIDIFSMQSVERDIVCLAMPVESDAYVPVPHKALHALAIMALVIAMMLTPRVPNVLAGLIGCLLMGAFGCVSLDSAYRAIHWRSLVLIVGMLPFSIALQRTGGIDMAADAVLRVAGNWGAHGLLGAVFLLTLVIGTVISGTATAVLMAPVVLAMAAHLHASPYPFAMTTAVAASAAYMSPVSTPVNALVSTAGGYRFREFFMVGSPAALGALAITVMLVPLIWPVFPR</sequence>
<evidence type="ECO:0000256" key="2">
    <source>
        <dbReference type="ARBA" id="ARBA00022448"/>
    </source>
</evidence>
<keyword evidence="6 7" id="KW-0472">Membrane</keyword>
<dbReference type="GO" id="GO:0008324">
    <property type="term" value="F:monoatomic cation transmembrane transporter activity"/>
    <property type="evidence" value="ECO:0007669"/>
    <property type="project" value="InterPro"/>
</dbReference>
<evidence type="ECO:0000256" key="5">
    <source>
        <dbReference type="ARBA" id="ARBA00022989"/>
    </source>
</evidence>
<evidence type="ECO:0000256" key="7">
    <source>
        <dbReference type="SAM" id="Phobius"/>
    </source>
</evidence>
<feature type="transmembrane region" description="Helical" evidence="7">
    <location>
        <begin position="28"/>
        <end position="45"/>
    </location>
</feature>
<dbReference type="PANTHER" id="PTHR43652">
    <property type="entry name" value="BASIC AMINO ACID ANTIPORTER YFCC-RELATED"/>
    <property type="match status" value="1"/>
</dbReference>
<evidence type="ECO:0000256" key="1">
    <source>
        <dbReference type="ARBA" id="ARBA00004141"/>
    </source>
</evidence>
<feature type="domain" description="RCK C-terminal" evidence="8">
    <location>
        <begin position="311"/>
        <end position="395"/>
    </location>
</feature>
<accession>A0A2V4TFP9</accession>
<evidence type="ECO:0000256" key="3">
    <source>
        <dbReference type="ARBA" id="ARBA00022692"/>
    </source>
</evidence>
<gene>
    <name evidence="9" type="ORF">C7410_106199</name>
</gene>
<evidence type="ECO:0000313" key="9">
    <source>
        <dbReference type="EMBL" id="PYE24369.1"/>
    </source>
</evidence>
<feature type="transmembrane region" description="Helical" evidence="7">
    <location>
        <begin position="173"/>
        <end position="195"/>
    </location>
</feature>
<evidence type="ECO:0000256" key="4">
    <source>
        <dbReference type="ARBA" id="ARBA00022737"/>
    </source>
</evidence>
<feature type="transmembrane region" description="Helical" evidence="7">
    <location>
        <begin position="437"/>
        <end position="455"/>
    </location>
</feature>
<evidence type="ECO:0000259" key="8">
    <source>
        <dbReference type="PROSITE" id="PS51202"/>
    </source>
</evidence>
<proteinExistence type="predicted"/>
<dbReference type="Proteomes" id="UP000247772">
    <property type="component" value="Unassembled WGS sequence"/>
</dbReference>
<comment type="caution">
    <text evidence="9">The sequence shown here is derived from an EMBL/GenBank/DDBJ whole genome shotgun (WGS) entry which is preliminary data.</text>
</comment>
<keyword evidence="4" id="KW-0677">Repeat</keyword>
<feature type="transmembrane region" description="Helical" evidence="7">
    <location>
        <begin position="95"/>
        <end position="125"/>
    </location>
</feature>
<evidence type="ECO:0000256" key="6">
    <source>
        <dbReference type="ARBA" id="ARBA00023136"/>
    </source>
</evidence>
<evidence type="ECO:0000313" key="10">
    <source>
        <dbReference type="Proteomes" id="UP000247772"/>
    </source>
</evidence>
<reference evidence="9 10" key="1">
    <citation type="submission" date="2018-06" db="EMBL/GenBank/DDBJ databases">
        <title>Genomic Encyclopedia of Type Strains, Phase IV (KMG-V): Genome sequencing to study the core and pangenomes of soil and plant-associated prokaryotes.</title>
        <authorList>
            <person name="Whitman W."/>
        </authorList>
    </citation>
    <scope>NUCLEOTIDE SEQUENCE [LARGE SCALE GENOMIC DNA]</scope>
    <source>
        <strain evidence="9 10">SRCL-318</strain>
    </source>
</reference>
<dbReference type="PROSITE" id="PS51202">
    <property type="entry name" value="RCK_C"/>
    <property type="match status" value="2"/>
</dbReference>
<feature type="transmembrane region" description="Helical" evidence="7">
    <location>
        <begin position="57"/>
        <end position="75"/>
    </location>
</feature>
<feature type="transmembrane region" description="Helical" evidence="7">
    <location>
        <begin position="500"/>
        <end position="533"/>
    </location>
</feature>
<dbReference type="SUPFAM" id="SSF116726">
    <property type="entry name" value="TrkA C-terminal domain-like"/>
    <property type="match status" value="2"/>
</dbReference>
<feature type="domain" description="RCK C-terminal" evidence="8">
    <location>
        <begin position="215"/>
        <end position="304"/>
    </location>
</feature>
<dbReference type="InterPro" id="IPR004680">
    <property type="entry name" value="Cit_transptr-like_dom"/>
</dbReference>
<feature type="transmembrane region" description="Helical" evidence="7">
    <location>
        <begin position="545"/>
        <end position="562"/>
    </location>
</feature>
<dbReference type="Gene3D" id="3.30.70.1450">
    <property type="entry name" value="Regulator of K+ conductance, C-terminal domain"/>
    <property type="match status" value="2"/>
</dbReference>
<feature type="transmembrane region" description="Helical" evidence="7">
    <location>
        <begin position="5"/>
        <end position="22"/>
    </location>
</feature>
<dbReference type="GO" id="GO:0006813">
    <property type="term" value="P:potassium ion transport"/>
    <property type="evidence" value="ECO:0007669"/>
    <property type="project" value="InterPro"/>
</dbReference>
<feature type="transmembrane region" description="Helical" evidence="7">
    <location>
        <begin position="582"/>
        <end position="608"/>
    </location>
</feature>
<keyword evidence="5 7" id="KW-1133">Transmembrane helix</keyword>
<keyword evidence="3 7" id="KW-0812">Transmembrane</keyword>
<dbReference type="OrthoDB" id="9809303at2"/>
<dbReference type="PROSITE" id="PS01271">
    <property type="entry name" value="NA_SULFATE"/>
    <property type="match status" value="1"/>
</dbReference>
<protein>
    <submittedName>
        <fullName evidence="9">Di/tricarboxylate transporter</fullName>
    </submittedName>
</protein>
<keyword evidence="2" id="KW-0813">Transport</keyword>
<dbReference type="Pfam" id="PF03600">
    <property type="entry name" value="CitMHS"/>
    <property type="match status" value="1"/>
</dbReference>
<dbReference type="RefSeq" id="WP_110854902.1">
    <property type="nucleotide sequence ID" value="NZ_QJSQ01000006.1"/>
</dbReference>
<dbReference type="InterPro" id="IPR006037">
    <property type="entry name" value="RCK_C"/>
</dbReference>